<comment type="function">
    <text evidence="8">This protein is a component of the acetyl coenzyme A carboxylase complex; first, biotin carboxylase catalyzes the carboxylation of the carrier protein and then the transcarboxylase transfers the carboxyl group to form malonyl-CoA.</text>
</comment>
<dbReference type="PROSITE" id="PS00188">
    <property type="entry name" value="BIOTIN"/>
    <property type="match status" value="1"/>
</dbReference>
<evidence type="ECO:0000256" key="6">
    <source>
        <dbReference type="ARBA" id="ARBA00023160"/>
    </source>
</evidence>
<feature type="region of interest" description="Disordered" evidence="9">
    <location>
        <begin position="1"/>
        <end position="77"/>
    </location>
</feature>
<dbReference type="SUPFAM" id="SSF51230">
    <property type="entry name" value="Single hybrid motif"/>
    <property type="match status" value="1"/>
</dbReference>
<dbReference type="InterPro" id="IPR000089">
    <property type="entry name" value="Biotin_lipoyl"/>
</dbReference>
<dbReference type="PROSITE" id="PS50968">
    <property type="entry name" value="BIOTINYL_LIPOYL"/>
    <property type="match status" value="1"/>
</dbReference>
<feature type="domain" description="Lipoyl-binding" evidence="10">
    <location>
        <begin position="155"/>
        <end position="231"/>
    </location>
</feature>
<name>A0ABU7S337_9ACTN</name>
<gene>
    <name evidence="11" type="primary">accB</name>
    <name evidence="11" type="ORF">V1633_32455</name>
</gene>
<evidence type="ECO:0000256" key="1">
    <source>
        <dbReference type="ARBA" id="ARBA00005194"/>
    </source>
</evidence>
<keyword evidence="4 8" id="KW-0276">Fatty acid metabolism</keyword>
<dbReference type="Gene3D" id="2.40.50.100">
    <property type="match status" value="1"/>
</dbReference>
<comment type="pathway">
    <text evidence="1 8">Lipid metabolism; fatty acid biosynthesis.</text>
</comment>
<dbReference type="InterPro" id="IPR050709">
    <property type="entry name" value="Biotin_Carboxyl_Carrier/Decarb"/>
</dbReference>
<proteinExistence type="predicted"/>
<sequence>MVAVSPEGGPQPGREPDRDPASSTAANGWRQPTASAAVPDAPAPEHRIPESRSSESRPVGSGSPVGGPPDDNRDADDGRELAELCRHASRLVAETTGPLRRIRLRRGDAVLEIEWHGEAAAPGSGTGTTVAAVVPTLAVPTPVGPPGADVVTDLRRTVPAPLVGTFYRSPEPGGPPFVEVGDRVEAGQVVGIVEAMKLMNEVVADQPGRVVEVLVRDGEPVEFGQPLIALVPA</sequence>
<evidence type="ECO:0000256" key="2">
    <source>
        <dbReference type="ARBA" id="ARBA00017562"/>
    </source>
</evidence>
<dbReference type="Pfam" id="PF00364">
    <property type="entry name" value="Biotin_lipoyl"/>
    <property type="match status" value="1"/>
</dbReference>
<dbReference type="InterPro" id="IPR011053">
    <property type="entry name" value="Single_hybrid_motif"/>
</dbReference>
<dbReference type="PRINTS" id="PR01071">
    <property type="entry name" value="ACOABIOTINCC"/>
</dbReference>
<keyword evidence="12" id="KW-1185">Reference proteome</keyword>
<evidence type="ECO:0000256" key="5">
    <source>
        <dbReference type="ARBA" id="ARBA00023098"/>
    </source>
</evidence>
<feature type="compositionally biased region" description="Basic and acidic residues" evidence="9">
    <location>
        <begin position="43"/>
        <end position="55"/>
    </location>
</feature>
<comment type="caution">
    <text evidence="11">The sequence shown here is derived from an EMBL/GenBank/DDBJ whole genome shotgun (WGS) entry which is preliminary data.</text>
</comment>
<dbReference type="PANTHER" id="PTHR45266">
    <property type="entry name" value="OXALOACETATE DECARBOXYLASE ALPHA CHAIN"/>
    <property type="match status" value="1"/>
</dbReference>
<evidence type="ECO:0000256" key="9">
    <source>
        <dbReference type="SAM" id="MobiDB-lite"/>
    </source>
</evidence>
<keyword evidence="3 8" id="KW-0444">Lipid biosynthesis</keyword>
<protein>
    <recommendedName>
        <fullName evidence="2 8">Biotin carboxyl carrier protein of acetyl-CoA carboxylase</fullName>
    </recommendedName>
</protein>
<dbReference type="CDD" id="cd06850">
    <property type="entry name" value="biotinyl_domain"/>
    <property type="match status" value="1"/>
</dbReference>
<evidence type="ECO:0000259" key="10">
    <source>
        <dbReference type="PROSITE" id="PS50968"/>
    </source>
</evidence>
<keyword evidence="7 8" id="KW-0092">Biotin</keyword>
<dbReference type="EMBL" id="JAZGQK010000035">
    <property type="protein sequence ID" value="MEE6263200.1"/>
    <property type="molecule type" value="Genomic_DNA"/>
</dbReference>
<keyword evidence="6 8" id="KW-0275">Fatty acid biosynthesis</keyword>
<evidence type="ECO:0000256" key="8">
    <source>
        <dbReference type="RuleBase" id="RU364072"/>
    </source>
</evidence>
<dbReference type="RefSeq" id="WP_331218139.1">
    <property type="nucleotide sequence ID" value="NZ_JAZGQK010000035.1"/>
</dbReference>
<keyword evidence="5 8" id="KW-0443">Lipid metabolism</keyword>
<keyword evidence="11" id="KW-0436">Ligase</keyword>
<evidence type="ECO:0000313" key="12">
    <source>
        <dbReference type="Proteomes" id="UP001332243"/>
    </source>
</evidence>
<dbReference type="InterPro" id="IPR001882">
    <property type="entry name" value="Biotin_BS"/>
</dbReference>
<evidence type="ECO:0000313" key="11">
    <source>
        <dbReference type="EMBL" id="MEE6263200.1"/>
    </source>
</evidence>
<evidence type="ECO:0000256" key="3">
    <source>
        <dbReference type="ARBA" id="ARBA00022516"/>
    </source>
</evidence>
<dbReference type="Proteomes" id="UP001332243">
    <property type="component" value="Unassembled WGS sequence"/>
</dbReference>
<dbReference type="GO" id="GO:0003989">
    <property type="term" value="F:acetyl-CoA carboxylase activity"/>
    <property type="evidence" value="ECO:0007669"/>
    <property type="project" value="UniProtKB-EC"/>
</dbReference>
<dbReference type="NCBIfam" id="TIGR00531">
    <property type="entry name" value="BCCP"/>
    <property type="match status" value="1"/>
</dbReference>
<accession>A0ABU7S337</accession>
<reference evidence="11 12" key="1">
    <citation type="submission" date="2024-01" db="EMBL/GenBank/DDBJ databases">
        <title>Genome insights into Plantactinospora sonchi sp. nov.</title>
        <authorList>
            <person name="Wang L."/>
        </authorList>
    </citation>
    <scope>NUCLEOTIDE SEQUENCE [LARGE SCALE GENOMIC DNA]</scope>
    <source>
        <strain evidence="11 12">NEAU-QY2</strain>
    </source>
</reference>
<dbReference type="PANTHER" id="PTHR45266:SF3">
    <property type="entry name" value="OXALOACETATE DECARBOXYLASE ALPHA CHAIN"/>
    <property type="match status" value="1"/>
</dbReference>
<evidence type="ECO:0000256" key="7">
    <source>
        <dbReference type="ARBA" id="ARBA00023267"/>
    </source>
</evidence>
<evidence type="ECO:0000256" key="4">
    <source>
        <dbReference type="ARBA" id="ARBA00022832"/>
    </source>
</evidence>
<organism evidence="11 12">
    <name type="scientific">Plantactinospora sonchi</name>
    <dbReference type="NCBI Taxonomy" id="1544735"/>
    <lineage>
        <taxon>Bacteria</taxon>
        <taxon>Bacillati</taxon>
        <taxon>Actinomycetota</taxon>
        <taxon>Actinomycetes</taxon>
        <taxon>Micromonosporales</taxon>
        <taxon>Micromonosporaceae</taxon>
        <taxon>Plantactinospora</taxon>
    </lineage>
</organism>
<dbReference type="NCBIfam" id="NF005457">
    <property type="entry name" value="PRK07051.1"/>
    <property type="match status" value="1"/>
</dbReference>
<dbReference type="InterPro" id="IPR001249">
    <property type="entry name" value="AcCoA_biotinCC"/>
</dbReference>
<feature type="compositionally biased region" description="Polar residues" evidence="9">
    <location>
        <begin position="21"/>
        <end position="34"/>
    </location>
</feature>